<gene>
    <name evidence="1" type="ORF">GFK26_19315</name>
</gene>
<evidence type="ECO:0000313" key="1">
    <source>
        <dbReference type="EMBL" id="QFZ84762.1"/>
    </source>
</evidence>
<accession>A0A5Q0M8N5</accession>
<evidence type="ECO:0000313" key="2">
    <source>
        <dbReference type="Proteomes" id="UP000326780"/>
    </source>
</evidence>
<dbReference type="RefSeq" id="WP_153283384.1">
    <property type="nucleotide sequence ID" value="NZ_CP045644.1"/>
</dbReference>
<dbReference type="AlphaFoldDB" id="A0A5Q0M8N5"/>
<proteinExistence type="predicted"/>
<name>A0A5Q0M8N5_VARPD</name>
<protein>
    <submittedName>
        <fullName evidence="1">Uncharacterized protein</fullName>
    </submittedName>
</protein>
<reference evidence="1 2" key="1">
    <citation type="submission" date="2019-10" db="EMBL/GenBank/DDBJ databases">
        <title>Complete genome sequence of Variovorax paradoxus 5C-2.</title>
        <authorList>
            <person name="Gogoleva N.E."/>
            <person name="Balkin A.S."/>
        </authorList>
    </citation>
    <scope>NUCLEOTIDE SEQUENCE [LARGE SCALE GENOMIC DNA]</scope>
    <source>
        <strain evidence="1 2">5C-2</strain>
    </source>
</reference>
<sequence length="251" mass="28933">MAFPLKRSRVGRPCRDPVDQLRTQMWFWATLFRSGLPSADALERLLQPELVRPCADGVLRSGKYFRYKDGSRVPSRIAGRKYPVDLAEKAFPGTGIYFNSVMWDLVRGRRLTVEEADDLLWAMSDEVRYVIFDSRRALIEPRRRLKKQLYYLNDEVSQALAQLGTFEALTAVVVLMAKAEAIPPSMGLRQAAQLCYLRMQKNLLKNPEIAPAIEAVFVRIDECFLEWVGIHDQMQLALPMQSKLQRERKLQ</sequence>
<organism evidence="1 2">
    <name type="scientific">Variovorax paradoxus</name>
    <dbReference type="NCBI Taxonomy" id="34073"/>
    <lineage>
        <taxon>Bacteria</taxon>
        <taxon>Pseudomonadati</taxon>
        <taxon>Pseudomonadota</taxon>
        <taxon>Betaproteobacteria</taxon>
        <taxon>Burkholderiales</taxon>
        <taxon>Comamonadaceae</taxon>
        <taxon>Variovorax</taxon>
    </lineage>
</organism>
<dbReference type="Proteomes" id="UP000326780">
    <property type="component" value="Chromosome"/>
</dbReference>
<dbReference type="EMBL" id="CP045644">
    <property type="protein sequence ID" value="QFZ84762.1"/>
    <property type="molecule type" value="Genomic_DNA"/>
</dbReference>